<organism evidence="1 3">
    <name type="scientific">Geotoga petraea</name>
    <dbReference type="NCBI Taxonomy" id="28234"/>
    <lineage>
        <taxon>Bacteria</taxon>
        <taxon>Thermotogati</taxon>
        <taxon>Thermotogota</taxon>
        <taxon>Thermotogae</taxon>
        <taxon>Petrotogales</taxon>
        <taxon>Petrotogaceae</taxon>
        <taxon>Geotoga</taxon>
    </lineage>
</organism>
<dbReference type="EMBL" id="SRME01000001">
    <property type="protein sequence ID" value="TGG89130.1"/>
    <property type="molecule type" value="Genomic_DNA"/>
</dbReference>
<dbReference type="Pfam" id="PF16256">
    <property type="entry name" value="DUF4911"/>
    <property type="match status" value="1"/>
</dbReference>
<evidence type="ECO:0000313" key="3">
    <source>
        <dbReference type="Proteomes" id="UP000199322"/>
    </source>
</evidence>
<protein>
    <submittedName>
        <fullName evidence="2">DUF4911 domain-containing protein</fullName>
    </submittedName>
</protein>
<dbReference type="AlphaFoldDB" id="A0A1G6I8Y1"/>
<dbReference type="STRING" id="28234.SAMN04488588_0292"/>
<dbReference type="OrthoDB" id="47120at2"/>
<accession>A0A1G6I8Y1</accession>
<sequence>MNDILEYDVYVDIDKNDIHLITYLLEGEAHLMSVRNRQENGFLKIIVPKDNLDDALKLIRSVKEEAIKMEVIKVEPHNGIV</sequence>
<evidence type="ECO:0000313" key="1">
    <source>
        <dbReference type="EMBL" id="SDC02954.1"/>
    </source>
</evidence>
<reference evidence="2 4" key="2">
    <citation type="submission" date="2019-04" db="EMBL/GenBank/DDBJ databases">
        <title>Draft genome sequence data and analysis of a Fermenting Bacterium, Geotoga petraea strain HO-Geo1, isolated from heavy-oil petroleum reservoir in Russia.</title>
        <authorList>
            <person name="Grouzdev D.S."/>
            <person name="Semenova E.M."/>
            <person name="Sokolova D.S."/>
            <person name="Tourova T.P."/>
            <person name="Poltaraus A.B."/>
            <person name="Nazina T.N."/>
        </authorList>
    </citation>
    <scope>NUCLEOTIDE SEQUENCE [LARGE SCALE GENOMIC DNA]</scope>
    <source>
        <strain evidence="2 4">HO-Geo1</strain>
    </source>
</reference>
<dbReference type="EMBL" id="FMYV01000001">
    <property type="protein sequence ID" value="SDC02954.1"/>
    <property type="molecule type" value="Genomic_DNA"/>
</dbReference>
<reference evidence="1 3" key="1">
    <citation type="submission" date="2016-10" db="EMBL/GenBank/DDBJ databases">
        <authorList>
            <person name="de Groot N.N."/>
        </authorList>
    </citation>
    <scope>NUCLEOTIDE SEQUENCE [LARGE SCALE GENOMIC DNA]</scope>
    <source>
        <strain evidence="1 3">WG14</strain>
    </source>
</reference>
<name>A0A1G6I8Y1_9BACT</name>
<proteinExistence type="predicted"/>
<dbReference type="InterPro" id="IPR032587">
    <property type="entry name" value="DUF4911"/>
</dbReference>
<gene>
    <name evidence="2" type="ORF">E4650_02755</name>
    <name evidence="1" type="ORF">SAMN04488588_0292</name>
</gene>
<dbReference type="Proteomes" id="UP000199322">
    <property type="component" value="Unassembled WGS sequence"/>
</dbReference>
<evidence type="ECO:0000313" key="4">
    <source>
        <dbReference type="Proteomes" id="UP000297288"/>
    </source>
</evidence>
<evidence type="ECO:0000313" key="2">
    <source>
        <dbReference type="EMBL" id="TGG89130.1"/>
    </source>
</evidence>
<dbReference type="RefSeq" id="WP_091402141.1">
    <property type="nucleotide sequence ID" value="NZ_FMYV01000001.1"/>
</dbReference>
<keyword evidence="3" id="KW-1185">Reference proteome</keyword>
<dbReference type="Proteomes" id="UP000297288">
    <property type="component" value="Unassembled WGS sequence"/>
</dbReference>